<evidence type="ECO:0000256" key="1">
    <source>
        <dbReference type="ARBA" id="ARBA00004328"/>
    </source>
</evidence>
<feature type="region of interest" description="Disordered" evidence="7">
    <location>
        <begin position="1"/>
        <end position="36"/>
    </location>
</feature>
<gene>
    <name evidence="9" type="primary">CP</name>
</gene>
<keyword evidence="5" id="KW-0946">Virion</keyword>
<dbReference type="InterPro" id="IPR000937">
    <property type="entry name" value="Capsid_prot_S-dom_vir"/>
</dbReference>
<name>A0A0E3D8Q0_9VIRU</name>
<evidence type="ECO:0000256" key="5">
    <source>
        <dbReference type="ARBA" id="ARBA00022844"/>
    </source>
</evidence>
<dbReference type="OrthoDB" id="25523at10239"/>
<dbReference type="GO" id="GO:0039617">
    <property type="term" value="C:T=3 icosahedral viral capsid"/>
    <property type="evidence" value="ECO:0007669"/>
    <property type="project" value="UniProtKB-KW"/>
</dbReference>
<dbReference type="Pfam" id="PF00729">
    <property type="entry name" value="Viral_coat"/>
    <property type="match status" value="1"/>
</dbReference>
<dbReference type="InterPro" id="IPR029053">
    <property type="entry name" value="Viral_coat"/>
</dbReference>
<sequence>MTKRRTRARRKATKTSNRTPNERRTMESGTRSVSRVSAPATAGALISYRGGISWSPAAGTTIVTNSGSLAVVQSSATAGAEVTGTVNFNVRNATELPWLSTFGPAFSKYRVKSASFTWEPVVGTSTNGEICMALLYDQADPAASSLSIRRLMQTSRSEWGPIWARSKQPVVVDISRMSLKWYLSGATAGVAAGNFQTPFALAYAAQSSTTSTNLGRIMVQYVVEFIEPVDPTVNS</sequence>
<feature type="domain" description="Icosahedral viral capsid protein S" evidence="8">
    <location>
        <begin position="56"/>
        <end position="230"/>
    </location>
</feature>
<feature type="compositionally biased region" description="Basic residues" evidence="7">
    <location>
        <begin position="1"/>
        <end position="13"/>
    </location>
</feature>
<proteinExistence type="inferred from homology"/>
<dbReference type="KEGG" id="vg:24420527"/>
<dbReference type="Proteomes" id="UP000201781">
    <property type="component" value="Genome"/>
</dbReference>
<organism evidence="9 10">
    <name type="scientific">Rottboellia yellow mottle virus</name>
    <dbReference type="NCBI Taxonomy" id="1432563"/>
    <lineage>
        <taxon>Viruses</taxon>
        <taxon>Riboviria</taxon>
        <taxon>Orthornavirae</taxon>
        <taxon>Pisuviricota</taxon>
        <taxon>Pisoniviricetes</taxon>
        <taxon>Sobelivirales</taxon>
        <taxon>Solemoviridae</taxon>
        <taxon>Sobemovirus</taxon>
        <taxon>Sobemovirus ROMOV</taxon>
    </lineage>
</organism>
<dbReference type="RefSeq" id="YP_009142786.1">
    <property type="nucleotide sequence ID" value="NC_027198.1"/>
</dbReference>
<keyword evidence="10" id="KW-1185">Reference proteome</keyword>
<evidence type="ECO:0000256" key="3">
    <source>
        <dbReference type="ARBA" id="ARBA00018091"/>
    </source>
</evidence>
<evidence type="ECO:0000313" key="9">
    <source>
        <dbReference type="EMBL" id="AHB64345.1"/>
    </source>
</evidence>
<evidence type="ECO:0000256" key="6">
    <source>
        <dbReference type="ARBA" id="ARBA00023060"/>
    </source>
</evidence>
<dbReference type="GO" id="GO:0005198">
    <property type="term" value="F:structural molecule activity"/>
    <property type="evidence" value="ECO:0007669"/>
    <property type="project" value="InterPro"/>
</dbReference>
<dbReference type="GeneID" id="24420527"/>
<accession>A0A0E3D8Q0</accession>
<dbReference type="EMBL" id="KC577469">
    <property type="protein sequence ID" value="AHB64345.1"/>
    <property type="molecule type" value="Genomic_RNA"/>
</dbReference>
<protein>
    <recommendedName>
        <fullName evidence="3">Capsid protein</fullName>
    </recommendedName>
</protein>
<comment type="subcellular location">
    <subcellularLocation>
        <location evidence="1">Virion</location>
    </subcellularLocation>
</comment>
<evidence type="ECO:0000256" key="2">
    <source>
        <dbReference type="ARBA" id="ARBA00007446"/>
    </source>
</evidence>
<comment type="similarity">
    <text evidence="2">Belongs to the icosahedral plant coat protein family.</text>
</comment>
<evidence type="ECO:0000313" key="10">
    <source>
        <dbReference type="Proteomes" id="UP000201781"/>
    </source>
</evidence>
<evidence type="ECO:0000256" key="7">
    <source>
        <dbReference type="SAM" id="MobiDB-lite"/>
    </source>
</evidence>
<keyword evidence="4 9" id="KW-0167">Capsid protein</keyword>
<evidence type="ECO:0000259" key="8">
    <source>
        <dbReference type="Pfam" id="PF00729"/>
    </source>
</evidence>
<dbReference type="Gene3D" id="2.60.120.20">
    <property type="match status" value="1"/>
</dbReference>
<reference evidence="9 10" key="1">
    <citation type="journal article" date="2015" name="Arch. Virol.">
        <title>Rottboellia yellow mottle virus is a distinct species within the genus Sobemovirus.</title>
        <authorList>
            <person name="Somera M."/>
            <person name="Truve E."/>
        </authorList>
    </citation>
    <scope>NUCLEOTIDE SEQUENCE [LARGE SCALE GENOMIC DNA]</scope>
</reference>
<dbReference type="SUPFAM" id="SSF88633">
    <property type="entry name" value="Positive stranded ssRNA viruses"/>
    <property type="match status" value="1"/>
</dbReference>
<keyword evidence="6" id="KW-1142">T=3 icosahedral capsid protein</keyword>
<evidence type="ECO:0000256" key="4">
    <source>
        <dbReference type="ARBA" id="ARBA00022561"/>
    </source>
</evidence>